<gene>
    <name evidence="1" type="ORF">PSON_ATCC_30995.1.T1420138</name>
</gene>
<comment type="caution">
    <text evidence="1">The sequence shown here is derived from an EMBL/GenBank/DDBJ whole genome shotgun (WGS) entry which is preliminary data.</text>
</comment>
<name>A0A8S1R747_9CILI</name>
<dbReference type="EMBL" id="CAJJDN010000142">
    <property type="protein sequence ID" value="CAD8123124.1"/>
    <property type="molecule type" value="Genomic_DNA"/>
</dbReference>
<reference evidence="1" key="1">
    <citation type="submission" date="2021-01" db="EMBL/GenBank/DDBJ databases">
        <authorList>
            <consortium name="Genoscope - CEA"/>
            <person name="William W."/>
        </authorList>
    </citation>
    <scope>NUCLEOTIDE SEQUENCE</scope>
</reference>
<protein>
    <submittedName>
        <fullName evidence="1">Uncharacterized protein</fullName>
    </submittedName>
</protein>
<keyword evidence="2" id="KW-1185">Reference proteome</keyword>
<proteinExistence type="predicted"/>
<sequence>MNCQYHNQTQISFICISPHTCKCKRKLCAKCLFDHEVDVKLAVPIEIFQEKAVMKLKEFQLQQTTQSTEQKFKFKSILSQTQNILKQIWEELSQSINQRYDWIQKENNTYLELNIKNLNPAESSYTDLEKLVKIVEGTALKDWNFEKNQYMINARRYLKQLGKNNEKFYRKVKLGIKRNQVFNQQEFQIKFQNSLIL</sequence>
<evidence type="ECO:0000313" key="2">
    <source>
        <dbReference type="Proteomes" id="UP000692954"/>
    </source>
</evidence>
<organism evidence="1 2">
    <name type="scientific">Paramecium sonneborni</name>
    <dbReference type="NCBI Taxonomy" id="65129"/>
    <lineage>
        <taxon>Eukaryota</taxon>
        <taxon>Sar</taxon>
        <taxon>Alveolata</taxon>
        <taxon>Ciliophora</taxon>
        <taxon>Intramacronucleata</taxon>
        <taxon>Oligohymenophorea</taxon>
        <taxon>Peniculida</taxon>
        <taxon>Parameciidae</taxon>
        <taxon>Paramecium</taxon>
    </lineage>
</organism>
<dbReference type="Proteomes" id="UP000692954">
    <property type="component" value="Unassembled WGS sequence"/>
</dbReference>
<dbReference type="AlphaFoldDB" id="A0A8S1R747"/>
<accession>A0A8S1R747</accession>
<evidence type="ECO:0000313" key="1">
    <source>
        <dbReference type="EMBL" id="CAD8123124.1"/>
    </source>
</evidence>